<dbReference type="InterPro" id="IPR013087">
    <property type="entry name" value="Znf_C2H2_type"/>
</dbReference>
<name>K7VL56_MAIZE</name>
<dbReference type="InterPro" id="IPR036236">
    <property type="entry name" value="Znf_C2H2_sf"/>
</dbReference>
<dbReference type="Pfam" id="PF13912">
    <property type="entry name" value="zf-C2H2_6"/>
    <property type="match status" value="3"/>
</dbReference>
<dbReference type="HOGENOM" id="CLU_029000_2_0_1"/>
<feature type="domain" description="C2H2-type" evidence="1">
    <location>
        <begin position="14"/>
        <end position="37"/>
    </location>
</feature>
<gene>
    <name evidence="2" type="ORF">ZEAMMB73_Zm00001d047298</name>
</gene>
<accession>K7VL56</accession>
<organism evidence="2">
    <name type="scientific">Zea mays</name>
    <name type="common">Maize</name>
    <dbReference type="NCBI Taxonomy" id="4577"/>
    <lineage>
        <taxon>Eukaryota</taxon>
        <taxon>Viridiplantae</taxon>
        <taxon>Streptophyta</taxon>
        <taxon>Embryophyta</taxon>
        <taxon>Tracheophyta</taxon>
        <taxon>Spermatophyta</taxon>
        <taxon>Magnoliopsida</taxon>
        <taxon>Liliopsida</taxon>
        <taxon>Poales</taxon>
        <taxon>Poaceae</taxon>
        <taxon>PACMAD clade</taxon>
        <taxon>Panicoideae</taxon>
        <taxon>Andropogonodae</taxon>
        <taxon>Andropogoneae</taxon>
        <taxon>Tripsacinae</taxon>
        <taxon>Zea</taxon>
    </lineage>
</organism>
<protein>
    <submittedName>
        <fullName evidence="2">C2H2-like zinc finger protein</fullName>
    </submittedName>
</protein>
<sequence length="379" mass="42586">MGDAVAVSTSATRHSCKVCRKGFPCGRSLGGHMRSHSLAEVETALDDDDDDDGGEEQQQRRAFDCMTAPGAGGYGLRENPKKTRRLSSLDDCNSSGHGELLSSCVSEVDHDRHRHRARSGLVMDLELEREQEQEEYIALTPTKPAYGLMPQPRRKRRSMRVPAAVDTEPEDVALSLMMLSRDIIERRRCSRATAEEDNARRERDYRYHQHTDCNDDAKINKRKHDHSLVIDEKRGRYECPGCRRAFQSYQALGGHRASHKRINSNCSIAKPVVDQRPERIVETNISSFNINYTTHMATTAVVALKAKSHKAIKFECPICFRVFGSGQALGGHKRSHSIAGELYERAHADGDEDIDDYDDQPLISNRFLDLNLPAPGVDE</sequence>
<dbReference type="SMART" id="SM00355">
    <property type="entry name" value="ZnF_C2H2"/>
    <property type="match status" value="3"/>
</dbReference>
<dbReference type="GO" id="GO:0006355">
    <property type="term" value="P:regulation of DNA-templated transcription"/>
    <property type="evidence" value="ECO:0007669"/>
    <property type="project" value="InterPro"/>
</dbReference>
<dbReference type="EMBL" id="CM000785">
    <property type="protein sequence ID" value="AQL06100.1"/>
    <property type="molecule type" value="Genomic_DNA"/>
</dbReference>
<dbReference type="PROSITE" id="PS00028">
    <property type="entry name" value="ZINC_FINGER_C2H2_1"/>
    <property type="match status" value="3"/>
</dbReference>
<feature type="domain" description="C2H2-type" evidence="1">
    <location>
        <begin position="237"/>
        <end position="264"/>
    </location>
</feature>
<reference evidence="2" key="1">
    <citation type="submission" date="2015-12" db="EMBL/GenBank/DDBJ databases">
        <title>Update maize B73 reference genome by single molecule sequencing technologies.</title>
        <authorList>
            <consortium name="Maize Genome Sequencing Project"/>
            <person name="Ware D."/>
        </authorList>
    </citation>
    <scope>NUCLEOTIDE SEQUENCE</scope>
    <source>
        <tissue evidence="2">Seedling</tissue>
    </source>
</reference>
<dbReference type="ExpressionAtlas" id="K7VL56">
    <property type="expression patterns" value="baseline"/>
</dbReference>
<dbReference type="InterPro" id="IPR044303">
    <property type="entry name" value="ZAT1/4/9"/>
</dbReference>
<dbReference type="KEGG" id="zma:103639055"/>
<dbReference type="InParanoid" id="K7VL56"/>
<feature type="domain" description="C2H2-type" evidence="1">
    <location>
        <begin position="314"/>
        <end position="337"/>
    </location>
</feature>
<evidence type="ECO:0000313" key="2">
    <source>
        <dbReference type="EMBL" id="AQL06100.1"/>
    </source>
</evidence>
<dbReference type="STRING" id="4577.K7VL56"/>
<dbReference type="PaxDb" id="4577-GRMZM2G372952_P01"/>
<dbReference type="OMA" id="AIKFECP"/>
<dbReference type="AlphaFoldDB" id="K7VL56"/>
<dbReference type="PANTHER" id="PTHR46326">
    <property type="entry name" value="ZINC FINGER PROTEIN ZAT1-RELATED"/>
    <property type="match status" value="1"/>
</dbReference>
<dbReference type="PROSITE" id="PS50157">
    <property type="entry name" value="ZINC_FINGER_C2H2_2"/>
    <property type="match status" value="3"/>
</dbReference>
<dbReference type="PANTHER" id="PTHR46326:SF1">
    <property type="entry name" value="OS03G0425900 PROTEIN"/>
    <property type="match status" value="1"/>
</dbReference>
<dbReference type="SUPFAM" id="SSF57667">
    <property type="entry name" value="beta-beta-alpha zinc fingers"/>
    <property type="match status" value="1"/>
</dbReference>
<dbReference type="eggNOG" id="KOG1721">
    <property type="taxonomic scope" value="Eukaryota"/>
</dbReference>
<evidence type="ECO:0000259" key="1">
    <source>
        <dbReference type="PROSITE" id="PS50157"/>
    </source>
</evidence>
<proteinExistence type="predicted"/>
<dbReference type="OrthoDB" id="9451254at2759"/>